<name>A0ABQ9N437_HEVBR</name>
<dbReference type="InterPro" id="IPR005162">
    <property type="entry name" value="Retrotrans_gag_dom"/>
</dbReference>
<sequence>MAKTRAQPFKLATAAQAPRAGQVTVADLAAGLHAVNRAVNTIAEYLTTQPQQPVVGSISAPAQDRARFLDSTDFLKLKPKEFTGEDALADPLDFLDDMERCYDTMGCSSARMVMLAGNQLKGVAREWYISKKNGRPEGSILWPEFHSLFLERFLPPSVQEAKALEFETLKQGKIAILSMR</sequence>
<keyword evidence="3" id="KW-1185">Reference proteome</keyword>
<gene>
    <name evidence="2" type="ORF">P3X46_005639</name>
</gene>
<accession>A0ABQ9N437</accession>
<comment type="caution">
    <text evidence="2">The sequence shown here is derived from an EMBL/GenBank/DDBJ whole genome shotgun (WGS) entry which is preliminary data.</text>
</comment>
<dbReference type="Pfam" id="PF03732">
    <property type="entry name" value="Retrotrans_gag"/>
    <property type="match status" value="1"/>
</dbReference>
<dbReference type="Proteomes" id="UP001174677">
    <property type="component" value="Chromosome 3"/>
</dbReference>
<proteinExistence type="predicted"/>
<feature type="domain" description="Retrotransposon gag" evidence="1">
    <location>
        <begin position="116"/>
        <end position="173"/>
    </location>
</feature>
<organism evidence="2 3">
    <name type="scientific">Hevea brasiliensis</name>
    <name type="common">Para rubber tree</name>
    <name type="synonym">Siphonia brasiliensis</name>
    <dbReference type="NCBI Taxonomy" id="3981"/>
    <lineage>
        <taxon>Eukaryota</taxon>
        <taxon>Viridiplantae</taxon>
        <taxon>Streptophyta</taxon>
        <taxon>Embryophyta</taxon>
        <taxon>Tracheophyta</taxon>
        <taxon>Spermatophyta</taxon>
        <taxon>Magnoliopsida</taxon>
        <taxon>eudicotyledons</taxon>
        <taxon>Gunneridae</taxon>
        <taxon>Pentapetalae</taxon>
        <taxon>rosids</taxon>
        <taxon>fabids</taxon>
        <taxon>Malpighiales</taxon>
        <taxon>Euphorbiaceae</taxon>
        <taxon>Crotonoideae</taxon>
        <taxon>Micrandreae</taxon>
        <taxon>Hevea</taxon>
    </lineage>
</organism>
<evidence type="ECO:0000313" key="2">
    <source>
        <dbReference type="EMBL" id="KAJ9186098.1"/>
    </source>
</evidence>
<protein>
    <recommendedName>
        <fullName evidence="1">Retrotransposon gag domain-containing protein</fullName>
    </recommendedName>
</protein>
<reference evidence="2" key="1">
    <citation type="journal article" date="2023" name="Plant Biotechnol. J.">
        <title>Chromosome-level wild Hevea brasiliensis genome provides new tools for genomic-assisted breeding and valuable loci to elevate rubber yield.</title>
        <authorList>
            <person name="Cheng H."/>
            <person name="Song X."/>
            <person name="Hu Y."/>
            <person name="Wu T."/>
            <person name="Yang Q."/>
            <person name="An Z."/>
            <person name="Feng S."/>
            <person name="Deng Z."/>
            <person name="Wu W."/>
            <person name="Zeng X."/>
            <person name="Tu M."/>
            <person name="Wang X."/>
            <person name="Huang H."/>
        </authorList>
    </citation>
    <scope>NUCLEOTIDE SEQUENCE</scope>
    <source>
        <strain evidence="2">MT/VB/25A 57/8</strain>
    </source>
</reference>
<evidence type="ECO:0000313" key="3">
    <source>
        <dbReference type="Proteomes" id="UP001174677"/>
    </source>
</evidence>
<dbReference type="EMBL" id="JARPOI010000003">
    <property type="protein sequence ID" value="KAJ9186098.1"/>
    <property type="molecule type" value="Genomic_DNA"/>
</dbReference>
<evidence type="ECO:0000259" key="1">
    <source>
        <dbReference type="Pfam" id="PF03732"/>
    </source>
</evidence>